<organism evidence="2 3">
    <name type="scientific">Anas platyrhynchos platyrhynchos</name>
    <name type="common">Northern mallard</name>
    <dbReference type="NCBI Taxonomy" id="8840"/>
    <lineage>
        <taxon>Eukaryota</taxon>
        <taxon>Metazoa</taxon>
        <taxon>Chordata</taxon>
        <taxon>Craniata</taxon>
        <taxon>Vertebrata</taxon>
        <taxon>Euteleostomi</taxon>
        <taxon>Archelosauria</taxon>
        <taxon>Archosauria</taxon>
        <taxon>Dinosauria</taxon>
        <taxon>Saurischia</taxon>
        <taxon>Theropoda</taxon>
        <taxon>Coelurosauria</taxon>
        <taxon>Aves</taxon>
        <taxon>Neognathae</taxon>
        <taxon>Galloanserae</taxon>
        <taxon>Anseriformes</taxon>
        <taxon>Anatidae</taxon>
        <taxon>Anatinae</taxon>
        <taxon>Anas</taxon>
    </lineage>
</organism>
<dbReference type="PANTHER" id="PTHR34347:SF1">
    <property type="entry name" value="DNA REPAIR-SCAFFOLDING PROTEIN"/>
    <property type="match status" value="1"/>
</dbReference>
<dbReference type="GO" id="GO:0005654">
    <property type="term" value="C:nucleoplasm"/>
    <property type="evidence" value="ECO:0007669"/>
    <property type="project" value="TreeGrafter"/>
</dbReference>
<reference evidence="2" key="3">
    <citation type="submission" date="2025-09" db="UniProtKB">
        <authorList>
            <consortium name="Ensembl"/>
        </authorList>
    </citation>
    <scope>IDENTIFICATION</scope>
</reference>
<dbReference type="InterPro" id="IPR028032">
    <property type="entry name" value="DUF4503"/>
</dbReference>
<dbReference type="InterPro" id="IPR053054">
    <property type="entry name" value="DNA_repair-scaffolding"/>
</dbReference>
<evidence type="ECO:0000313" key="3">
    <source>
        <dbReference type="Proteomes" id="UP000016666"/>
    </source>
</evidence>
<dbReference type="GO" id="GO:0000228">
    <property type="term" value="C:nuclear chromosome"/>
    <property type="evidence" value="ECO:0007669"/>
    <property type="project" value="TreeGrafter"/>
</dbReference>
<feature type="domain" description="DUF4503" evidence="1">
    <location>
        <begin position="1"/>
        <end position="71"/>
    </location>
</feature>
<evidence type="ECO:0000313" key="2">
    <source>
        <dbReference type="Ensembl" id="ENSAPLP00000023073.1"/>
    </source>
</evidence>
<dbReference type="GeneTree" id="ENSGT00990000204685"/>
<reference evidence="2 3" key="1">
    <citation type="submission" date="2017-10" db="EMBL/GenBank/DDBJ databases">
        <title>A new Pekin duck reference genome.</title>
        <authorList>
            <person name="Hou Z.-C."/>
            <person name="Zhou Z.-K."/>
            <person name="Zhu F."/>
            <person name="Hou S.-S."/>
        </authorList>
    </citation>
    <scope>NUCLEOTIDE SEQUENCE [LARGE SCALE GENOMIC DNA]</scope>
</reference>
<accession>A0A493TBM7</accession>
<dbReference type="GO" id="GO:0070202">
    <property type="term" value="P:regulation of establishment of protein localization to chromosome"/>
    <property type="evidence" value="ECO:0007669"/>
    <property type="project" value="TreeGrafter"/>
</dbReference>
<dbReference type="STRING" id="8840.ENSAPLP00000023073"/>
<sequence length="95" mass="10727">RCGNGKLELYPRDRGLLYCNQCSEVVVSPVLKMQLEVFLSCPSRSQSTVKVKLLQRTISSLLKSAASEDGVRIIGVDEREFNCVTYYRGRVQEVL</sequence>
<dbReference type="Proteomes" id="UP000016666">
    <property type="component" value="Chromosome 2"/>
</dbReference>
<protein>
    <recommendedName>
        <fullName evidence="1">DUF4503 domain-containing protein</fullName>
    </recommendedName>
</protein>
<dbReference type="Pfam" id="PF14951">
    <property type="entry name" value="DUF4503"/>
    <property type="match status" value="1"/>
</dbReference>
<dbReference type="AlphaFoldDB" id="A0A493TBM7"/>
<dbReference type="Ensembl" id="ENSAPLT00000032582.1">
    <property type="protein sequence ID" value="ENSAPLP00000023073.1"/>
    <property type="gene ID" value="ENSAPLG00000023254.1"/>
</dbReference>
<proteinExistence type="predicted"/>
<reference evidence="2" key="2">
    <citation type="submission" date="2025-08" db="UniProtKB">
        <authorList>
            <consortium name="Ensembl"/>
        </authorList>
    </citation>
    <scope>IDENTIFICATION</scope>
</reference>
<keyword evidence="3" id="KW-1185">Reference proteome</keyword>
<dbReference type="GO" id="GO:0000724">
    <property type="term" value="P:double-strand break repair via homologous recombination"/>
    <property type="evidence" value="ECO:0007669"/>
    <property type="project" value="TreeGrafter"/>
</dbReference>
<evidence type="ECO:0000259" key="1">
    <source>
        <dbReference type="Pfam" id="PF14951"/>
    </source>
</evidence>
<name>A0A493TBM7_ANAPP</name>
<dbReference type="PANTHER" id="PTHR34347">
    <property type="entry name" value="DNA REPAIR-SCAFFOLDING PROTEIN SPIDR"/>
    <property type="match status" value="1"/>
</dbReference>